<keyword evidence="1" id="KW-0472">Membrane</keyword>
<evidence type="ECO:0000313" key="3">
    <source>
        <dbReference type="Proteomes" id="UP000177870"/>
    </source>
</evidence>
<dbReference type="OrthoDB" id="9777890at2"/>
<feature type="transmembrane region" description="Helical" evidence="1">
    <location>
        <begin position="21"/>
        <end position="42"/>
    </location>
</feature>
<dbReference type="RefSeq" id="WP_070392165.1">
    <property type="nucleotide sequence ID" value="NZ_CP017599.1"/>
</dbReference>
<name>A0A1D8TPZ8_9CYAN</name>
<dbReference type="Pfam" id="PF13469">
    <property type="entry name" value="Sulfotransfer_3"/>
    <property type="match status" value="1"/>
</dbReference>
<accession>A0A1D8TPZ8</accession>
<dbReference type="PANTHER" id="PTHR36451">
    <property type="entry name" value="PAPS-DEPENDENT SULFOTRANSFERASE STF3"/>
    <property type="match status" value="1"/>
</dbReference>
<gene>
    <name evidence="2" type="ORF">BJP34_09650</name>
</gene>
<organism evidence="2 3">
    <name type="scientific">Moorena producens PAL-8-15-08-1</name>
    <dbReference type="NCBI Taxonomy" id="1458985"/>
    <lineage>
        <taxon>Bacteria</taxon>
        <taxon>Bacillati</taxon>
        <taxon>Cyanobacteriota</taxon>
        <taxon>Cyanophyceae</taxon>
        <taxon>Coleofasciculales</taxon>
        <taxon>Coleofasciculaceae</taxon>
        <taxon>Moorena</taxon>
    </lineage>
</organism>
<dbReference type="STRING" id="1458985.BJP34_09650"/>
<dbReference type="SUPFAM" id="SSF52540">
    <property type="entry name" value="P-loop containing nucleoside triphosphate hydrolases"/>
    <property type="match status" value="1"/>
</dbReference>
<dbReference type="GO" id="GO:0016740">
    <property type="term" value="F:transferase activity"/>
    <property type="evidence" value="ECO:0007669"/>
    <property type="project" value="UniProtKB-KW"/>
</dbReference>
<dbReference type="InterPro" id="IPR052736">
    <property type="entry name" value="Stf3_sulfotransferase"/>
</dbReference>
<keyword evidence="2" id="KW-0808">Transferase</keyword>
<evidence type="ECO:0000313" key="2">
    <source>
        <dbReference type="EMBL" id="AOW99686.1"/>
    </source>
</evidence>
<proteinExistence type="predicted"/>
<sequence>MLKVYYRIIISCWKTFGISHWFFLWVFLPPLAFILVRLTLALDEIFFYKYRDIKVVKPIFIIGHPRSGTTFLHHLLTQTEEFTTFKAWHIFVPSLTARILAKPLVDYLVKHNLNSLIPDDIGHGISIDRVEEEELLFLHQADTQFVLLTTPLAFDDQEHPELRFHDQQPASRRRSSVKFFESCLKRHIYYTGKKQVIAQIHFSTHRINTLLEIFPDAKFIYLVRPPHETIPSHLSLDRNFLDNQWGLKNIPPDKIQRYEERRYRYNVDLYRYFYHLQKNQEIPEDNVMVMPYNLLRYDLKKAFDKIVLFTGINPSDKLQHSIKKQAQQQTKYKRKHRVKNIEEFNLTREQIMKDLSFVYEEYNFDKITNRL</sequence>
<dbReference type="KEGG" id="mpro:BJP34_09650"/>
<dbReference type="AlphaFoldDB" id="A0A1D8TPZ8"/>
<dbReference type="PANTHER" id="PTHR36451:SF1">
    <property type="entry name" value="OMEGA-HYDROXY-BETA-DIHYDROMENAQUINONE-9 SULFOTRANSFERASE STF3"/>
    <property type="match status" value="1"/>
</dbReference>
<keyword evidence="1" id="KW-1133">Transmembrane helix</keyword>
<dbReference type="Proteomes" id="UP000177870">
    <property type="component" value="Chromosome"/>
</dbReference>
<dbReference type="InterPro" id="IPR027417">
    <property type="entry name" value="P-loop_NTPase"/>
</dbReference>
<dbReference type="EMBL" id="CP017599">
    <property type="protein sequence ID" value="AOW99686.1"/>
    <property type="molecule type" value="Genomic_DNA"/>
</dbReference>
<keyword evidence="1" id="KW-0812">Transmembrane</keyword>
<protein>
    <submittedName>
        <fullName evidence="2">Sulfotransferase family protein</fullName>
    </submittedName>
</protein>
<evidence type="ECO:0000256" key="1">
    <source>
        <dbReference type="SAM" id="Phobius"/>
    </source>
</evidence>
<dbReference type="Gene3D" id="3.40.50.300">
    <property type="entry name" value="P-loop containing nucleotide triphosphate hydrolases"/>
    <property type="match status" value="1"/>
</dbReference>
<reference evidence="3" key="1">
    <citation type="submission" date="2016-10" db="EMBL/GenBank/DDBJ databases">
        <title>Comparative genomics uncovers the prolific and rare metabolic potential of the cyanobacterial genus Moorea.</title>
        <authorList>
            <person name="Leao T."/>
            <person name="Castelao G."/>
            <person name="Korobeynikov A."/>
            <person name="Monroe E.A."/>
            <person name="Podell S."/>
            <person name="Glukhov E."/>
            <person name="Allen E."/>
            <person name="Gerwick W.H."/>
            <person name="Gerwick L."/>
        </authorList>
    </citation>
    <scope>NUCLEOTIDE SEQUENCE [LARGE SCALE GENOMIC DNA]</scope>
    <source>
        <strain evidence="3">PAL-8-15-08-1</strain>
    </source>
</reference>